<evidence type="ECO:0000256" key="1">
    <source>
        <dbReference type="ARBA" id="ARBA00022448"/>
    </source>
</evidence>
<evidence type="ECO:0000256" key="3">
    <source>
        <dbReference type="ARBA" id="ARBA00023157"/>
    </source>
</evidence>
<dbReference type="PROSITE" id="PS51352">
    <property type="entry name" value="THIOREDOXIN_2"/>
    <property type="match status" value="1"/>
</dbReference>
<evidence type="ECO:0000256" key="4">
    <source>
        <dbReference type="ARBA" id="ARBA00023284"/>
    </source>
</evidence>
<keyword evidence="4" id="KW-0676">Redox-active center</keyword>
<dbReference type="CDD" id="cd02947">
    <property type="entry name" value="TRX_family"/>
    <property type="match status" value="1"/>
</dbReference>
<dbReference type="NCBIfam" id="TIGR01068">
    <property type="entry name" value="thioredoxin"/>
    <property type="match status" value="1"/>
</dbReference>
<keyword evidence="7" id="KW-1185">Reference proteome</keyword>
<organism evidence="6 7">
    <name type="scientific">Smittium megazygosporum</name>
    <dbReference type="NCBI Taxonomy" id="133381"/>
    <lineage>
        <taxon>Eukaryota</taxon>
        <taxon>Fungi</taxon>
        <taxon>Fungi incertae sedis</taxon>
        <taxon>Zoopagomycota</taxon>
        <taxon>Kickxellomycotina</taxon>
        <taxon>Harpellomycetes</taxon>
        <taxon>Harpellales</taxon>
        <taxon>Legeriomycetaceae</taxon>
        <taxon>Smittium</taxon>
    </lineage>
</organism>
<reference evidence="6 7" key="1">
    <citation type="journal article" date="2018" name="MBio">
        <title>Comparative Genomics Reveals the Core Gene Toolbox for the Fungus-Insect Symbiosis.</title>
        <authorList>
            <person name="Wang Y."/>
            <person name="Stata M."/>
            <person name="Wang W."/>
            <person name="Stajich J.E."/>
            <person name="White M.M."/>
            <person name="Moncalvo J.M."/>
        </authorList>
    </citation>
    <scope>NUCLEOTIDE SEQUENCE [LARGE SCALE GENOMIC DNA]</scope>
    <source>
        <strain evidence="6 7">SC-DP-2</strain>
    </source>
</reference>
<dbReference type="InterPro" id="IPR013766">
    <property type="entry name" value="Thioredoxin_domain"/>
</dbReference>
<dbReference type="Proteomes" id="UP000245609">
    <property type="component" value="Unassembled WGS sequence"/>
</dbReference>
<dbReference type="PANTHER" id="PTHR45663">
    <property type="entry name" value="GEO12009P1"/>
    <property type="match status" value="1"/>
</dbReference>
<dbReference type="GO" id="GO:0015035">
    <property type="term" value="F:protein-disulfide reductase activity"/>
    <property type="evidence" value="ECO:0007669"/>
    <property type="project" value="InterPro"/>
</dbReference>
<name>A0A2T9Y2J7_9FUNG</name>
<dbReference type="InterPro" id="IPR017937">
    <property type="entry name" value="Thioredoxin_CS"/>
</dbReference>
<dbReference type="FunFam" id="3.40.30.10:FF:000001">
    <property type="entry name" value="Thioredoxin"/>
    <property type="match status" value="1"/>
</dbReference>
<comment type="caution">
    <text evidence="6">The sequence shown here is derived from an EMBL/GenBank/DDBJ whole genome shotgun (WGS) entry which is preliminary data.</text>
</comment>
<evidence type="ECO:0000313" key="6">
    <source>
        <dbReference type="EMBL" id="PVU86561.1"/>
    </source>
</evidence>
<dbReference type="OrthoDB" id="2121326at2759"/>
<keyword evidence="3" id="KW-1015">Disulfide bond</keyword>
<protein>
    <recommendedName>
        <fullName evidence="5">Thioredoxin domain-containing protein</fullName>
    </recommendedName>
</protein>
<feature type="domain" description="Thioredoxin" evidence="5">
    <location>
        <begin position="28"/>
        <end position="150"/>
    </location>
</feature>
<keyword evidence="2" id="KW-0249">Electron transport</keyword>
<dbReference type="InterPro" id="IPR036249">
    <property type="entry name" value="Thioredoxin-like_sf"/>
</dbReference>
<dbReference type="InterPro" id="IPR005746">
    <property type="entry name" value="Thioredoxin"/>
</dbReference>
<evidence type="ECO:0000256" key="2">
    <source>
        <dbReference type="ARBA" id="ARBA00022982"/>
    </source>
</evidence>
<sequence length="150" mass="16568">MNSVIQRVGLKSGSSVFGRFAASSQRFVTQNYAQRMYSSGATGGQIEEGTNANFKQLVLDSKAVVTLVDFYADWCGPCRMLGPLLERVVKEGGKVNLVKVNVDNEQELGANYEITNLPTVVAFHNGNEIDRFLGFRNQQAVEEFINKLAK</sequence>
<dbReference type="PRINTS" id="PR00421">
    <property type="entry name" value="THIOREDOXIN"/>
</dbReference>
<dbReference type="GO" id="GO:0005737">
    <property type="term" value="C:cytoplasm"/>
    <property type="evidence" value="ECO:0007669"/>
    <property type="project" value="TreeGrafter"/>
</dbReference>
<dbReference type="SUPFAM" id="SSF52833">
    <property type="entry name" value="Thioredoxin-like"/>
    <property type="match status" value="1"/>
</dbReference>
<dbReference type="Pfam" id="PF00085">
    <property type="entry name" value="Thioredoxin"/>
    <property type="match status" value="1"/>
</dbReference>
<evidence type="ECO:0000313" key="7">
    <source>
        <dbReference type="Proteomes" id="UP000245609"/>
    </source>
</evidence>
<accession>A0A2T9Y2J7</accession>
<proteinExistence type="predicted"/>
<dbReference type="STRING" id="133381.A0A2T9Y2J7"/>
<dbReference type="AlphaFoldDB" id="A0A2T9Y2J7"/>
<keyword evidence="1" id="KW-0813">Transport</keyword>
<dbReference type="PROSITE" id="PS00194">
    <property type="entry name" value="THIOREDOXIN_1"/>
    <property type="match status" value="1"/>
</dbReference>
<dbReference type="Gene3D" id="3.40.30.10">
    <property type="entry name" value="Glutaredoxin"/>
    <property type="match status" value="1"/>
</dbReference>
<evidence type="ECO:0000259" key="5">
    <source>
        <dbReference type="PROSITE" id="PS51352"/>
    </source>
</evidence>
<gene>
    <name evidence="6" type="ORF">BB560_006667</name>
</gene>
<dbReference type="EMBL" id="MBFS01003459">
    <property type="protein sequence ID" value="PVU86561.1"/>
    <property type="molecule type" value="Genomic_DNA"/>
</dbReference>
<dbReference type="PANTHER" id="PTHR45663:SF11">
    <property type="entry name" value="GEO12009P1"/>
    <property type="match status" value="1"/>
</dbReference>